<evidence type="ECO:0000313" key="3">
    <source>
        <dbReference type="Proteomes" id="UP001500133"/>
    </source>
</evidence>
<evidence type="ECO:0000256" key="1">
    <source>
        <dbReference type="ARBA" id="ARBA00008007"/>
    </source>
</evidence>
<gene>
    <name evidence="2" type="ORF">GCM10022228_20080</name>
</gene>
<name>A0ABP7LYC5_9GAMM</name>
<comment type="caution">
    <text evidence="2">The sequence shown here is derived from an EMBL/GenBank/DDBJ whole genome shotgun (WGS) entry which is preliminary data.</text>
</comment>
<dbReference type="EMBL" id="BAAAZT010000075">
    <property type="protein sequence ID" value="GAA3909360.1"/>
    <property type="molecule type" value="Genomic_DNA"/>
</dbReference>
<dbReference type="InterPro" id="IPR051910">
    <property type="entry name" value="ComF/GntX_DNA_util-trans"/>
</dbReference>
<protein>
    <submittedName>
        <fullName evidence="2">ComF family protein</fullName>
    </submittedName>
</protein>
<dbReference type="PANTHER" id="PTHR47505:SF1">
    <property type="entry name" value="DNA UTILIZATION PROTEIN YHGH"/>
    <property type="match status" value="1"/>
</dbReference>
<comment type="similarity">
    <text evidence="1">Belongs to the ComF/GntX family.</text>
</comment>
<evidence type="ECO:0000313" key="2">
    <source>
        <dbReference type="EMBL" id="GAA3909360.1"/>
    </source>
</evidence>
<sequence length="222" mass="23706">MLHQALPGPCAFCLGTSAPGASWCGPCYRALAWNRYGCRVCGEPLRRAPALCRHCRDVAPAFSRAQVPLVYEGAVRQLVQDFKFQASPRAGMLLAELFVSALGPAEAQALLPVPLHPARARQRGFNQSRWLADELGAQLGLPVLEATRRVDTPSQRALSRSERFANLADAFTVASPLSGRIALVDDVMTTGATLNALAHAARRAGACEVVVYAVARTSLAAT</sequence>
<dbReference type="Proteomes" id="UP001500133">
    <property type="component" value="Unassembled WGS sequence"/>
</dbReference>
<reference evidence="3" key="1">
    <citation type="journal article" date="2019" name="Int. J. Syst. Evol. Microbiol.">
        <title>The Global Catalogue of Microorganisms (GCM) 10K type strain sequencing project: providing services to taxonomists for standard genome sequencing and annotation.</title>
        <authorList>
            <consortium name="The Broad Institute Genomics Platform"/>
            <consortium name="The Broad Institute Genome Sequencing Center for Infectious Disease"/>
            <person name="Wu L."/>
            <person name="Ma J."/>
        </authorList>
    </citation>
    <scope>NUCLEOTIDE SEQUENCE [LARGE SCALE GENOMIC DNA]</scope>
    <source>
        <strain evidence="3">JCM 16914</strain>
    </source>
</reference>
<organism evidence="2 3">
    <name type="scientific">Halomonas cibimaris</name>
    <dbReference type="NCBI Taxonomy" id="657012"/>
    <lineage>
        <taxon>Bacteria</taxon>
        <taxon>Pseudomonadati</taxon>
        <taxon>Pseudomonadota</taxon>
        <taxon>Gammaproteobacteria</taxon>
        <taxon>Oceanospirillales</taxon>
        <taxon>Halomonadaceae</taxon>
        <taxon>Halomonas</taxon>
    </lineage>
</organism>
<dbReference type="PANTHER" id="PTHR47505">
    <property type="entry name" value="DNA UTILIZATION PROTEIN YHGH"/>
    <property type="match status" value="1"/>
</dbReference>
<dbReference type="SUPFAM" id="SSF53271">
    <property type="entry name" value="PRTase-like"/>
    <property type="match status" value="1"/>
</dbReference>
<dbReference type="CDD" id="cd06223">
    <property type="entry name" value="PRTases_typeI"/>
    <property type="match status" value="1"/>
</dbReference>
<accession>A0ABP7LYC5</accession>
<dbReference type="InterPro" id="IPR029057">
    <property type="entry name" value="PRTase-like"/>
</dbReference>
<keyword evidence="3" id="KW-1185">Reference proteome</keyword>
<dbReference type="InterPro" id="IPR000836">
    <property type="entry name" value="PRTase_dom"/>
</dbReference>
<dbReference type="Gene3D" id="3.40.50.2020">
    <property type="match status" value="1"/>
</dbReference>
<proteinExistence type="inferred from homology"/>